<dbReference type="Gene3D" id="1.20.120.1760">
    <property type="match status" value="1"/>
</dbReference>
<evidence type="ECO:0000313" key="6">
    <source>
        <dbReference type="Proteomes" id="UP000050761"/>
    </source>
</evidence>
<dbReference type="GO" id="GO:0004142">
    <property type="term" value="F:diacylglycerol cholinephosphotransferase activity"/>
    <property type="evidence" value="ECO:0007669"/>
    <property type="project" value="TreeGrafter"/>
</dbReference>
<name>A0A183GWY1_HELPZ</name>
<sequence>MVVTRSAAARVDRDRRERKYTYAPRSQPLLTNSVGNKYIDSYLEYDCLLTPEELSRLSEHKYSAVDISWLDELCMKDFWEYVVQFYPLWLAPNLITLIGLVVNLISVLVLSHYCPTTREVAPSWAYASAAFGLFIYQTLDATGADVFQLFRFTSHSSFSPVLFFRLSHPLWRKIRFLSRILLLGCRGSFRGFRKMQFN</sequence>
<evidence type="ECO:0000256" key="2">
    <source>
        <dbReference type="ARBA" id="ARBA00010441"/>
    </source>
</evidence>
<dbReference type="GO" id="GO:0004307">
    <property type="term" value="F:ethanolaminephosphotransferase activity"/>
    <property type="evidence" value="ECO:0007669"/>
    <property type="project" value="TreeGrafter"/>
</dbReference>
<gene>
    <name evidence="5" type="ORF">HPBE_LOCUS27200</name>
</gene>
<proteinExistence type="inferred from homology"/>
<dbReference type="InterPro" id="IPR014472">
    <property type="entry name" value="CHOPT"/>
</dbReference>
<dbReference type="OrthoDB" id="196717at2759"/>
<evidence type="ECO:0000256" key="3">
    <source>
        <dbReference type="ARBA" id="ARBA00023136"/>
    </source>
</evidence>
<accession>A0A3P8G3W4</accession>
<comment type="similarity">
    <text evidence="2">Belongs to the CDP-alcohol phosphatidyltransferase class-I family.</text>
</comment>
<reference evidence="7" key="2">
    <citation type="submission" date="2019-09" db="UniProtKB">
        <authorList>
            <consortium name="WormBaseParasite"/>
        </authorList>
    </citation>
    <scope>IDENTIFICATION</scope>
</reference>
<accession>A0A183GWY1</accession>
<dbReference type="InterPro" id="IPR043130">
    <property type="entry name" value="CDP-OH_PTrfase_TM_dom"/>
</dbReference>
<protein>
    <submittedName>
        <fullName evidence="7">Transmembrane protein</fullName>
    </submittedName>
</protein>
<dbReference type="GO" id="GO:0005794">
    <property type="term" value="C:Golgi apparatus"/>
    <property type="evidence" value="ECO:0007669"/>
    <property type="project" value="TreeGrafter"/>
</dbReference>
<keyword evidence="3 4" id="KW-0472">Membrane</keyword>
<dbReference type="EMBL" id="UZAH01042448">
    <property type="protein sequence ID" value="VDP61745.1"/>
    <property type="molecule type" value="Genomic_DNA"/>
</dbReference>
<feature type="transmembrane region" description="Helical" evidence="4">
    <location>
        <begin position="88"/>
        <end position="110"/>
    </location>
</feature>
<dbReference type="PANTHER" id="PTHR10414:SF37">
    <property type="entry name" value="BB IN A BOXCAR, ISOFORM C"/>
    <property type="match status" value="1"/>
</dbReference>
<dbReference type="Proteomes" id="UP000050761">
    <property type="component" value="Unassembled WGS sequence"/>
</dbReference>
<dbReference type="PANTHER" id="PTHR10414">
    <property type="entry name" value="ETHANOLAMINEPHOSPHOTRANSFERASE"/>
    <property type="match status" value="1"/>
</dbReference>
<keyword evidence="4" id="KW-0812">Transmembrane</keyword>
<dbReference type="GO" id="GO:0005789">
    <property type="term" value="C:endoplasmic reticulum membrane"/>
    <property type="evidence" value="ECO:0007669"/>
    <property type="project" value="TreeGrafter"/>
</dbReference>
<keyword evidence="6" id="KW-1185">Reference proteome</keyword>
<evidence type="ECO:0000256" key="1">
    <source>
        <dbReference type="ARBA" id="ARBA00004370"/>
    </source>
</evidence>
<evidence type="ECO:0000313" key="5">
    <source>
        <dbReference type="EMBL" id="VDP61745.1"/>
    </source>
</evidence>
<evidence type="ECO:0000313" key="7">
    <source>
        <dbReference type="WBParaSite" id="HPBE_0002720101-mRNA-1"/>
    </source>
</evidence>
<evidence type="ECO:0000256" key="4">
    <source>
        <dbReference type="SAM" id="Phobius"/>
    </source>
</evidence>
<reference evidence="5 6" key="1">
    <citation type="submission" date="2018-11" db="EMBL/GenBank/DDBJ databases">
        <authorList>
            <consortium name="Pathogen Informatics"/>
        </authorList>
    </citation>
    <scope>NUCLEOTIDE SEQUENCE [LARGE SCALE GENOMIC DNA]</scope>
</reference>
<dbReference type="GO" id="GO:0006646">
    <property type="term" value="P:phosphatidylethanolamine biosynthetic process"/>
    <property type="evidence" value="ECO:0007669"/>
    <property type="project" value="TreeGrafter"/>
</dbReference>
<comment type="subcellular location">
    <subcellularLocation>
        <location evidence="1">Membrane</location>
    </subcellularLocation>
</comment>
<dbReference type="AlphaFoldDB" id="A0A183GWY1"/>
<keyword evidence="4" id="KW-1133">Transmembrane helix</keyword>
<dbReference type="WBParaSite" id="HPBE_0002720101-mRNA-1">
    <property type="protein sequence ID" value="HPBE_0002720101-mRNA-1"/>
    <property type="gene ID" value="HPBE_0002720101"/>
</dbReference>
<organism evidence="6 7">
    <name type="scientific">Heligmosomoides polygyrus</name>
    <name type="common">Parasitic roundworm</name>
    <dbReference type="NCBI Taxonomy" id="6339"/>
    <lineage>
        <taxon>Eukaryota</taxon>
        <taxon>Metazoa</taxon>
        <taxon>Ecdysozoa</taxon>
        <taxon>Nematoda</taxon>
        <taxon>Chromadorea</taxon>
        <taxon>Rhabditida</taxon>
        <taxon>Rhabditina</taxon>
        <taxon>Rhabditomorpha</taxon>
        <taxon>Strongyloidea</taxon>
        <taxon>Heligmosomidae</taxon>
        <taxon>Heligmosomoides</taxon>
    </lineage>
</organism>